<reference evidence="1 2" key="1">
    <citation type="journal article" date="2021" name="J. Hered.">
        <title>A chromosome-level genome assembly of the parasitoid wasp, Cotesia glomerata (Hymenoptera: Braconidae).</title>
        <authorList>
            <person name="Pinto B.J."/>
            <person name="Weis J.J."/>
            <person name="Gamble T."/>
            <person name="Ode P.J."/>
            <person name="Paul R."/>
            <person name="Zaspel J.M."/>
        </authorList>
    </citation>
    <scope>NUCLEOTIDE SEQUENCE [LARGE SCALE GENOMIC DNA]</scope>
    <source>
        <strain evidence="1">CgM1</strain>
    </source>
</reference>
<evidence type="ECO:0000313" key="2">
    <source>
        <dbReference type="Proteomes" id="UP000826195"/>
    </source>
</evidence>
<proteinExistence type="predicted"/>
<dbReference type="Proteomes" id="UP000826195">
    <property type="component" value="Unassembled WGS sequence"/>
</dbReference>
<organism evidence="1 2">
    <name type="scientific">Cotesia glomerata</name>
    <name type="common">Lepidopteran parasitic wasp</name>
    <name type="synonym">Apanteles glomeratus</name>
    <dbReference type="NCBI Taxonomy" id="32391"/>
    <lineage>
        <taxon>Eukaryota</taxon>
        <taxon>Metazoa</taxon>
        <taxon>Ecdysozoa</taxon>
        <taxon>Arthropoda</taxon>
        <taxon>Hexapoda</taxon>
        <taxon>Insecta</taxon>
        <taxon>Pterygota</taxon>
        <taxon>Neoptera</taxon>
        <taxon>Endopterygota</taxon>
        <taxon>Hymenoptera</taxon>
        <taxon>Apocrita</taxon>
        <taxon>Ichneumonoidea</taxon>
        <taxon>Braconidae</taxon>
        <taxon>Microgastrinae</taxon>
        <taxon>Cotesia</taxon>
    </lineage>
</organism>
<protein>
    <submittedName>
        <fullName evidence="1">Uncharacterized protein</fullName>
    </submittedName>
</protein>
<dbReference type="EMBL" id="JAHXZJ010002897">
    <property type="protein sequence ID" value="KAH0536304.1"/>
    <property type="molecule type" value="Genomic_DNA"/>
</dbReference>
<gene>
    <name evidence="1" type="ORF">KQX54_000050</name>
</gene>
<dbReference type="AlphaFoldDB" id="A0AAV7HUS6"/>
<name>A0AAV7HUS6_COTGL</name>
<sequence length="98" mass="11576">MKKRVSCLVPVVWTPEVIQKKYLDPPKDMEGYVLITDADKLKFDQLCLHFQTRRKINYVLGGEDDPEYNSKTWLGRRCTELRNAWKQKNKVHQAPRDG</sequence>
<keyword evidence="2" id="KW-1185">Reference proteome</keyword>
<evidence type="ECO:0000313" key="1">
    <source>
        <dbReference type="EMBL" id="KAH0536304.1"/>
    </source>
</evidence>
<accession>A0AAV7HUS6</accession>
<comment type="caution">
    <text evidence="1">The sequence shown here is derived from an EMBL/GenBank/DDBJ whole genome shotgun (WGS) entry which is preliminary data.</text>
</comment>